<evidence type="ECO:0000256" key="1">
    <source>
        <dbReference type="SAM" id="MobiDB-lite"/>
    </source>
</evidence>
<keyword evidence="3" id="KW-1185">Reference proteome</keyword>
<sequence>VFTLVFSNDSCGAAFPKKPPSMLDYSTHYSHLVQAVALQNKDCNPDGTRATMRQILSLLLFVAVSCAAKPKRQQATSEWDYRSEAEKVNMKGCANLTLVLDNWKFAIMTQIKNLLLFDHQTVLPDYGRIKPLSDALDDLYKEFNALKERLGELTTRFEGVESFVDEMNQGQSQSAAKAPVRATQPEADKAVIPLPAKRRRVLVRNGRKPAEPLTDGTQ</sequence>
<dbReference type="PANTHER" id="PTHR41693:SF2">
    <property type="entry name" value="BIOGENESIS OF LYSOSOME-RELATED ORGANELLES COMPLEX 1 SUBUNIT 2"/>
    <property type="match status" value="1"/>
</dbReference>
<organism evidence="2 3">
    <name type="scientific">Phrynosoma platyrhinos</name>
    <name type="common">Desert horned lizard</name>
    <dbReference type="NCBI Taxonomy" id="52577"/>
    <lineage>
        <taxon>Eukaryota</taxon>
        <taxon>Metazoa</taxon>
        <taxon>Chordata</taxon>
        <taxon>Craniata</taxon>
        <taxon>Vertebrata</taxon>
        <taxon>Euteleostomi</taxon>
        <taxon>Lepidosauria</taxon>
        <taxon>Squamata</taxon>
        <taxon>Bifurcata</taxon>
        <taxon>Unidentata</taxon>
        <taxon>Episquamata</taxon>
        <taxon>Toxicofera</taxon>
        <taxon>Iguania</taxon>
        <taxon>Phrynosomatidae</taxon>
        <taxon>Phrynosomatinae</taxon>
        <taxon>Phrynosoma</taxon>
    </lineage>
</organism>
<dbReference type="EMBL" id="JAIPUX010000439">
    <property type="protein sequence ID" value="KAH0629343.1"/>
    <property type="molecule type" value="Genomic_DNA"/>
</dbReference>
<name>A0ABQ7TI71_PHRPL</name>
<reference evidence="2 3" key="1">
    <citation type="journal article" date="2022" name="Gigascience">
        <title>A chromosome-level genome assembly and annotation of the desert horned lizard, Phrynosoma platyrhinos, provides insight into chromosomal rearrangements among reptiles.</title>
        <authorList>
            <person name="Koochekian N."/>
            <person name="Ascanio A."/>
            <person name="Farleigh K."/>
            <person name="Card D.C."/>
            <person name="Schield D.R."/>
            <person name="Castoe T.A."/>
            <person name="Jezkova T."/>
        </authorList>
    </citation>
    <scope>NUCLEOTIDE SEQUENCE [LARGE SCALE GENOMIC DNA]</scope>
    <source>
        <strain evidence="2">NK-2021</strain>
    </source>
</reference>
<feature type="region of interest" description="Disordered" evidence="1">
    <location>
        <begin position="168"/>
        <end position="190"/>
    </location>
</feature>
<accession>A0ABQ7TI71</accession>
<protein>
    <submittedName>
        <fullName evidence="2">Uncharacterized protein</fullName>
    </submittedName>
</protein>
<dbReference type="Proteomes" id="UP000826234">
    <property type="component" value="Unassembled WGS sequence"/>
</dbReference>
<gene>
    <name evidence="2" type="ORF">JD844_011355</name>
</gene>
<feature type="non-terminal residue" evidence="2">
    <location>
        <position position="1"/>
    </location>
</feature>
<proteinExistence type="predicted"/>
<dbReference type="PANTHER" id="PTHR41693">
    <property type="entry name" value="HEME-BINDING PROTEIN 1"/>
    <property type="match status" value="1"/>
</dbReference>
<evidence type="ECO:0000313" key="3">
    <source>
        <dbReference type="Proteomes" id="UP000826234"/>
    </source>
</evidence>
<evidence type="ECO:0000313" key="2">
    <source>
        <dbReference type="EMBL" id="KAH0629343.1"/>
    </source>
</evidence>
<comment type="caution">
    <text evidence="2">The sequence shown here is derived from an EMBL/GenBank/DDBJ whole genome shotgun (WGS) entry which is preliminary data.</text>
</comment>